<dbReference type="PANTHER" id="PTHR43046:SF2">
    <property type="entry name" value="8-OXO-DGTP DIPHOSPHATASE-RELATED"/>
    <property type="match status" value="1"/>
</dbReference>
<keyword evidence="2 3" id="KW-0378">Hydrolase</keyword>
<dbReference type="InterPro" id="IPR020476">
    <property type="entry name" value="Nudix_hydrolase"/>
</dbReference>
<dbReference type="Gene3D" id="3.90.79.10">
    <property type="entry name" value="Nucleoside Triphosphate Pyrophosphohydrolase"/>
    <property type="match status" value="1"/>
</dbReference>
<dbReference type="AlphaFoldDB" id="A0A9D1UG03"/>
<dbReference type="InterPro" id="IPR000086">
    <property type="entry name" value="NUDIX_hydrolase_dom"/>
</dbReference>
<organism evidence="5 6">
    <name type="scientific">Candidatus Eubacterium faecipullorum</name>
    <dbReference type="NCBI Taxonomy" id="2838571"/>
    <lineage>
        <taxon>Bacteria</taxon>
        <taxon>Bacillati</taxon>
        <taxon>Bacillota</taxon>
        <taxon>Clostridia</taxon>
        <taxon>Eubacteriales</taxon>
        <taxon>Eubacteriaceae</taxon>
        <taxon>Eubacterium</taxon>
    </lineage>
</organism>
<reference evidence="5" key="2">
    <citation type="submission" date="2021-04" db="EMBL/GenBank/DDBJ databases">
        <authorList>
            <person name="Gilroy R."/>
        </authorList>
    </citation>
    <scope>NUCLEOTIDE SEQUENCE</scope>
    <source>
        <strain evidence="5">421</strain>
    </source>
</reference>
<dbReference type="PRINTS" id="PR00502">
    <property type="entry name" value="NUDIXFAMILY"/>
</dbReference>
<dbReference type="EMBL" id="DXGE01000034">
    <property type="protein sequence ID" value="HIW86459.1"/>
    <property type="molecule type" value="Genomic_DNA"/>
</dbReference>
<dbReference type="Pfam" id="PF00293">
    <property type="entry name" value="NUDIX"/>
    <property type="match status" value="1"/>
</dbReference>
<dbReference type="PROSITE" id="PS00893">
    <property type="entry name" value="NUDIX_BOX"/>
    <property type="match status" value="1"/>
</dbReference>
<dbReference type="InterPro" id="IPR015797">
    <property type="entry name" value="NUDIX_hydrolase-like_dom_sf"/>
</dbReference>
<evidence type="ECO:0000313" key="5">
    <source>
        <dbReference type="EMBL" id="HIW86459.1"/>
    </source>
</evidence>
<dbReference type="Proteomes" id="UP000824205">
    <property type="component" value="Unassembled WGS sequence"/>
</dbReference>
<evidence type="ECO:0000259" key="4">
    <source>
        <dbReference type="PROSITE" id="PS51462"/>
    </source>
</evidence>
<name>A0A9D1UG03_9FIRM</name>
<dbReference type="InterPro" id="IPR020084">
    <property type="entry name" value="NUDIX_hydrolase_CS"/>
</dbReference>
<protein>
    <submittedName>
        <fullName evidence="5">NUDIX hydrolase</fullName>
    </submittedName>
</protein>
<accession>A0A9D1UG03</accession>
<reference evidence="5" key="1">
    <citation type="journal article" date="2021" name="PeerJ">
        <title>Extensive microbial diversity within the chicken gut microbiome revealed by metagenomics and culture.</title>
        <authorList>
            <person name="Gilroy R."/>
            <person name="Ravi A."/>
            <person name="Getino M."/>
            <person name="Pursley I."/>
            <person name="Horton D.L."/>
            <person name="Alikhan N.F."/>
            <person name="Baker D."/>
            <person name="Gharbi K."/>
            <person name="Hall N."/>
            <person name="Watson M."/>
            <person name="Adriaenssens E.M."/>
            <person name="Foster-Nyarko E."/>
            <person name="Jarju S."/>
            <person name="Secka A."/>
            <person name="Antonio M."/>
            <person name="Oren A."/>
            <person name="Chaudhuri R.R."/>
            <person name="La Ragione R."/>
            <person name="Hildebrand F."/>
            <person name="Pallen M.J."/>
        </authorList>
    </citation>
    <scope>NUCLEOTIDE SEQUENCE</scope>
    <source>
        <strain evidence="5">421</strain>
    </source>
</reference>
<sequence>MGYIADLRRFVGSDALIGVGATVLVINDTNQILFNLRTDTNTWGLPGGSMELFESIEETAVRELKEETGLTAEKLELVTVLSGKDFYYAYPNGDKMCCVIVLFKATQYSGTLKQTDGESKELRFFSLEELPELEPRAKKIIEHIKTV</sequence>
<dbReference type="SUPFAM" id="SSF55811">
    <property type="entry name" value="Nudix"/>
    <property type="match status" value="1"/>
</dbReference>
<comment type="similarity">
    <text evidence="3">Belongs to the Nudix hydrolase family.</text>
</comment>
<dbReference type="PROSITE" id="PS51462">
    <property type="entry name" value="NUDIX"/>
    <property type="match status" value="1"/>
</dbReference>
<evidence type="ECO:0000256" key="2">
    <source>
        <dbReference type="ARBA" id="ARBA00022801"/>
    </source>
</evidence>
<evidence type="ECO:0000313" key="6">
    <source>
        <dbReference type="Proteomes" id="UP000824205"/>
    </source>
</evidence>
<dbReference type="PANTHER" id="PTHR43046">
    <property type="entry name" value="GDP-MANNOSE MANNOSYL HYDROLASE"/>
    <property type="match status" value="1"/>
</dbReference>
<comment type="cofactor">
    <cofactor evidence="1">
        <name>Mg(2+)</name>
        <dbReference type="ChEBI" id="CHEBI:18420"/>
    </cofactor>
</comment>
<comment type="caution">
    <text evidence="5">The sequence shown here is derived from an EMBL/GenBank/DDBJ whole genome shotgun (WGS) entry which is preliminary data.</text>
</comment>
<dbReference type="GO" id="GO:0016787">
    <property type="term" value="F:hydrolase activity"/>
    <property type="evidence" value="ECO:0007669"/>
    <property type="project" value="UniProtKB-KW"/>
</dbReference>
<evidence type="ECO:0000256" key="1">
    <source>
        <dbReference type="ARBA" id="ARBA00001946"/>
    </source>
</evidence>
<dbReference type="CDD" id="cd04677">
    <property type="entry name" value="NUDIX_Hydrolase"/>
    <property type="match status" value="1"/>
</dbReference>
<gene>
    <name evidence="5" type="ORF">IAA48_08195</name>
</gene>
<evidence type="ECO:0000256" key="3">
    <source>
        <dbReference type="RuleBase" id="RU003476"/>
    </source>
</evidence>
<proteinExistence type="inferred from homology"/>
<feature type="domain" description="Nudix hydrolase" evidence="4">
    <location>
        <begin position="16"/>
        <end position="147"/>
    </location>
</feature>